<name>A0ABP7T007_9SPHN</name>
<organism evidence="1 2">
    <name type="scientific">Sphingomonas swuensis</name>
    <dbReference type="NCBI Taxonomy" id="977800"/>
    <lineage>
        <taxon>Bacteria</taxon>
        <taxon>Pseudomonadati</taxon>
        <taxon>Pseudomonadota</taxon>
        <taxon>Alphaproteobacteria</taxon>
        <taxon>Sphingomonadales</taxon>
        <taxon>Sphingomonadaceae</taxon>
        <taxon>Sphingomonas</taxon>
    </lineage>
</organism>
<dbReference type="EMBL" id="BAABBQ010000001">
    <property type="protein sequence ID" value="GAA4019076.1"/>
    <property type="molecule type" value="Genomic_DNA"/>
</dbReference>
<accession>A0ABP7T007</accession>
<dbReference type="Proteomes" id="UP001500235">
    <property type="component" value="Unassembled WGS sequence"/>
</dbReference>
<dbReference type="RefSeq" id="WP_344707123.1">
    <property type="nucleotide sequence ID" value="NZ_BAABBQ010000001.1"/>
</dbReference>
<sequence length="160" mass="18261">MIAELLQTALEGAPLPDRKGEDRVFEYMRTVQEYVDGLDDALLGIELIRSIELVEKANLPGYCYLDIHTPDYRAESSWHVARTCVQSLGQLYVHHRGTAYSQPIQNKLLGTCRHRWPNFRAGGMAPIQEAERATGISIEAELRRLEALEEPWWTMEGEGY</sequence>
<evidence type="ECO:0000313" key="1">
    <source>
        <dbReference type="EMBL" id="GAA4019076.1"/>
    </source>
</evidence>
<gene>
    <name evidence="1" type="ORF">GCM10022280_18480</name>
</gene>
<reference evidence="2" key="1">
    <citation type="journal article" date="2019" name="Int. J. Syst. Evol. Microbiol.">
        <title>The Global Catalogue of Microorganisms (GCM) 10K type strain sequencing project: providing services to taxonomists for standard genome sequencing and annotation.</title>
        <authorList>
            <consortium name="The Broad Institute Genomics Platform"/>
            <consortium name="The Broad Institute Genome Sequencing Center for Infectious Disease"/>
            <person name="Wu L."/>
            <person name="Ma J."/>
        </authorList>
    </citation>
    <scope>NUCLEOTIDE SEQUENCE [LARGE SCALE GENOMIC DNA]</scope>
    <source>
        <strain evidence="2">JCM 17563</strain>
    </source>
</reference>
<protein>
    <submittedName>
        <fullName evidence="1">Uncharacterized protein</fullName>
    </submittedName>
</protein>
<proteinExistence type="predicted"/>
<evidence type="ECO:0000313" key="2">
    <source>
        <dbReference type="Proteomes" id="UP001500235"/>
    </source>
</evidence>
<comment type="caution">
    <text evidence="1">The sequence shown here is derived from an EMBL/GenBank/DDBJ whole genome shotgun (WGS) entry which is preliminary data.</text>
</comment>
<keyword evidence="2" id="KW-1185">Reference proteome</keyword>